<dbReference type="Proteomes" id="UP000789525">
    <property type="component" value="Unassembled WGS sequence"/>
</dbReference>
<reference evidence="1" key="1">
    <citation type="submission" date="2021-06" db="EMBL/GenBank/DDBJ databases">
        <authorList>
            <person name="Kallberg Y."/>
            <person name="Tangrot J."/>
            <person name="Rosling A."/>
        </authorList>
    </citation>
    <scope>NUCLEOTIDE SEQUENCE</scope>
    <source>
        <strain evidence="1">CL356</strain>
    </source>
</reference>
<protein>
    <submittedName>
        <fullName evidence="1">10581_t:CDS:1</fullName>
    </submittedName>
</protein>
<keyword evidence="2" id="KW-1185">Reference proteome</keyword>
<comment type="caution">
    <text evidence="1">The sequence shown here is derived from an EMBL/GenBank/DDBJ whole genome shotgun (WGS) entry which is preliminary data.</text>
</comment>
<sequence length="523" mass="59158">MANDVPHQDRPQPAVHRKCYNWCLKTRAFMPPKRRLENETLPQPKRVRSDDGGALEMYNKIATFENADRVRQDPPVPRLQEAIRRAKKEQPAVGSSVVYWMRMEDMRIDDNRAFAAASAFAKKNAIPVIVLFLFSPGDYAAHDRGARRIDFTLRNLDWLKDKLDKLNIPLYAESHTPRKSLPQKVVELVRSWGCKSLYANLGANENAEYELDEVRRDLKVLEIAKDWGIYCDFYEDKLIVPPYKVSTMQGKQFSAHVDGNPECLAEAPVIQANPSDIRNDANIGPLFEITIPNSIPGFELEDASKMEELWPAGTEAAREILHRFLTTKYRKGQLDVSPLNRGAATVDKKDTRLAQYGDNRAKVDGDTSSRISPYLSAGIISARELVRESMEFLGVKKVNVERENGAGYDTGGIVAFFIGKGLVLLRTINIQNKRKEKRFISWGTKTAQKKYKKLEHTLRSCIHNSIAKDQPTPPANQVSRAEFFFNVWLRGEGLGNGHPSCGWVQTYDFPLPALEADLWGTPG</sequence>
<name>A0ACA9MDJ0_9GLOM</name>
<accession>A0ACA9MDJ0</accession>
<organism evidence="1 2">
    <name type="scientific">Acaulospora colombiana</name>
    <dbReference type="NCBI Taxonomy" id="27376"/>
    <lineage>
        <taxon>Eukaryota</taxon>
        <taxon>Fungi</taxon>
        <taxon>Fungi incertae sedis</taxon>
        <taxon>Mucoromycota</taxon>
        <taxon>Glomeromycotina</taxon>
        <taxon>Glomeromycetes</taxon>
        <taxon>Diversisporales</taxon>
        <taxon>Acaulosporaceae</taxon>
        <taxon>Acaulospora</taxon>
    </lineage>
</organism>
<evidence type="ECO:0000313" key="2">
    <source>
        <dbReference type="Proteomes" id="UP000789525"/>
    </source>
</evidence>
<gene>
    <name evidence="1" type="ORF">ACOLOM_LOCUS6120</name>
</gene>
<dbReference type="EMBL" id="CAJVPT010012172">
    <property type="protein sequence ID" value="CAG8585406.1"/>
    <property type="molecule type" value="Genomic_DNA"/>
</dbReference>
<proteinExistence type="predicted"/>
<evidence type="ECO:0000313" key="1">
    <source>
        <dbReference type="EMBL" id="CAG8585406.1"/>
    </source>
</evidence>